<evidence type="ECO:0000259" key="2">
    <source>
        <dbReference type="Pfam" id="PF09335"/>
    </source>
</evidence>
<dbReference type="Pfam" id="PF09335">
    <property type="entry name" value="VTT_dom"/>
    <property type="match status" value="1"/>
</dbReference>
<dbReference type="OrthoDB" id="9814483at2"/>
<evidence type="ECO:0000313" key="6">
    <source>
        <dbReference type="Proteomes" id="UP000682005"/>
    </source>
</evidence>
<dbReference type="STRING" id="1236517.ADJ77_09965"/>
<feature type="transmembrane region" description="Helical" evidence="1">
    <location>
        <begin position="46"/>
        <end position="66"/>
    </location>
</feature>
<evidence type="ECO:0000256" key="1">
    <source>
        <dbReference type="SAM" id="Phobius"/>
    </source>
</evidence>
<dbReference type="Proteomes" id="UP000060345">
    <property type="component" value="Chromosome 2"/>
</dbReference>
<feature type="transmembrane region" description="Helical" evidence="1">
    <location>
        <begin position="126"/>
        <end position="146"/>
    </location>
</feature>
<feature type="domain" description="VTT" evidence="2">
    <location>
        <begin position="35"/>
        <end position="142"/>
    </location>
</feature>
<dbReference type="EMBL" id="CP012075">
    <property type="protein sequence ID" value="AKU70131.1"/>
    <property type="molecule type" value="Genomic_DNA"/>
</dbReference>
<evidence type="ECO:0000313" key="5">
    <source>
        <dbReference type="Proteomes" id="UP000060345"/>
    </source>
</evidence>
<feature type="transmembrane region" description="Helical" evidence="1">
    <location>
        <begin position="98"/>
        <end position="119"/>
    </location>
</feature>
<feature type="transmembrane region" description="Helical" evidence="1">
    <location>
        <begin position="12"/>
        <end position="39"/>
    </location>
</feature>
<dbReference type="EMBL" id="CP072369">
    <property type="protein sequence ID" value="QUB85745.1"/>
    <property type="molecule type" value="Genomic_DNA"/>
</dbReference>
<gene>
    <name evidence="3" type="ORF">ADJ77_09965</name>
    <name evidence="4" type="ORF">J5A51_00200</name>
</gene>
<reference evidence="3 5" key="1">
    <citation type="submission" date="2015-07" db="EMBL/GenBank/DDBJ databases">
        <authorList>
            <person name="Noorani M."/>
        </authorList>
    </citation>
    <scope>NUCLEOTIDE SEQUENCE [LARGE SCALE GENOMIC DNA]</scope>
    <source>
        <strain evidence="3 5">W1435</strain>
    </source>
</reference>
<organism evidence="3 5">
    <name type="scientific">Prevotella fusca JCM 17724</name>
    <dbReference type="NCBI Taxonomy" id="1236517"/>
    <lineage>
        <taxon>Bacteria</taxon>
        <taxon>Pseudomonadati</taxon>
        <taxon>Bacteroidota</taxon>
        <taxon>Bacteroidia</taxon>
        <taxon>Bacteroidales</taxon>
        <taxon>Prevotellaceae</taxon>
        <taxon>Prevotella</taxon>
    </lineage>
</organism>
<dbReference type="KEGG" id="pfus:ADJ77_09965"/>
<dbReference type="InterPro" id="IPR032816">
    <property type="entry name" value="VTT_dom"/>
</dbReference>
<sequence>MDVFTHFLLDYGYWGMLLSAFLAGSVLPFSSEAVMIGLLAAGLDPVLLLIYGSTGNVLGGMLNYGLGRLGKLEWLERYFHVKPESIDKAYRFMGGRGAWMGFFAFLPILGSAVTIVLGLTRANIPVSVLSITIGKVLRYAVLIWGANFFM</sequence>
<keyword evidence="1" id="KW-1133">Transmembrane helix</keyword>
<evidence type="ECO:0000313" key="4">
    <source>
        <dbReference type="EMBL" id="QUB85745.1"/>
    </source>
</evidence>
<dbReference type="eggNOG" id="COG1238">
    <property type="taxonomic scope" value="Bacteria"/>
</dbReference>
<dbReference type="PANTHER" id="PTHR42709:SF4">
    <property type="entry name" value="INNER MEMBRANE PROTEIN YQAA"/>
    <property type="match status" value="1"/>
</dbReference>
<keyword evidence="1" id="KW-0472">Membrane</keyword>
<name>A0A0K1NN68_9BACT</name>
<evidence type="ECO:0000313" key="3">
    <source>
        <dbReference type="EMBL" id="AKU70131.1"/>
    </source>
</evidence>
<dbReference type="Proteomes" id="UP000682005">
    <property type="component" value="Chromosome 2"/>
</dbReference>
<protein>
    <submittedName>
        <fullName evidence="4">DedA family protein</fullName>
    </submittedName>
</protein>
<dbReference type="RefSeq" id="WP_025079067.1">
    <property type="nucleotide sequence ID" value="NZ_BAKO01000039.1"/>
</dbReference>
<keyword evidence="6" id="KW-1185">Reference proteome</keyword>
<accession>A0A0K1NN68</accession>
<reference evidence="4 6" key="2">
    <citation type="submission" date="2021-03" db="EMBL/GenBank/DDBJ databases">
        <title>Human Oral Microbial Genomes.</title>
        <authorList>
            <person name="Johnston C.D."/>
            <person name="Chen T."/>
            <person name="Dewhirst F.E."/>
        </authorList>
    </citation>
    <scope>NUCLEOTIDE SEQUENCE [LARGE SCALE GENOMIC DNA]</scope>
    <source>
        <strain evidence="4 6">W1435</strain>
    </source>
</reference>
<dbReference type="PANTHER" id="PTHR42709">
    <property type="entry name" value="ALKALINE PHOSPHATASE LIKE PROTEIN"/>
    <property type="match status" value="1"/>
</dbReference>
<keyword evidence="1" id="KW-0812">Transmembrane</keyword>
<dbReference type="AlphaFoldDB" id="A0A0K1NN68"/>
<dbReference type="InterPro" id="IPR051311">
    <property type="entry name" value="DedA_domain"/>
</dbReference>
<proteinExistence type="predicted"/>